<proteinExistence type="predicted"/>
<dbReference type="PANTHER" id="PTHR42648">
    <property type="entry name" value="TRANSPOSASE, PUTATIVE-RELATED"/>
    <property type="match status" value="1"/>
</dbReference>
<dbReference type="Pfam" id="PF22936">
    <property type="entry name" value="Pol_BBD"/>
    <property type="match status" value="1"/>
</dbReference>
<dbReference type="Pfam" id="PF00665">
    <property type="entry name" value="rve"/>
    <property type="match status" value="1"/>
</dbReference>
<name>A0ABQ5HW62_9ASTR</name>
<feature type="domain" description="Integrase catalytic" evidence="3">
    <location>
        <begin position="537"/>
        <end position="632"/>
    </location>
</feature>
<feature type="compositionally biased region" description="Basic and acidic residues" evidence="2">
    <location>
        <begin position="784"/>
        <end position="805"/>
    </location>
</feature>
<dbReference type="InterPro" id="IPR039537">
    <property type="entry name" value="Retrotran_Ty1/copia-like"/>
</dbReference>
<dbReference type="Pfam" id="PF14223">
    <property type="entry name" value="Retrotran_gag_2"/>
    <property type="match status" value="1"/>
</dbReference>
<protein>
    <submittedName>
        <fullName evidence="4">Ribonuclease H-like domain-containing protein</fullName>
    </submittedName>
</protein>
<dbReference type="EMBL" id="BQNB010020027">
    <property type="protein sequence ID" value="GJT91527.1"/>
    <property type="molecule type" value="Genomic_DNA"/>
</dbReference>
<feature type="compositionally biased region" description="Polar residues" evidence="2">
    <location>
        <begin position="829"/>
        <end position="844"/>
    </location>
</feature>
<comment type="caution">
    <text evidence="4">The sequence shown here is derived from an EMBL/GenBank/DDBJ whole genome shotgun (WGS) entry which is preliminary data.</text>
</comment>
<dbReference type="Proteomes" id="UP001151760">
    <property type="component" value="Unassembled WGS sequence"/>
</dbReference>
<dbReference type="InterPro" id="IPR001584">
    <property type="entry name" value="Integrase_cat-core"/>
</dbReference>
<dbReference type="InterPro" id="IPR025724">
    <property type="entry name" value="GAG-pre-integrase_dom"/>
</dbReference>
<feature type="region of interest" description="Disordered" evidence="2">
    <location>
        <begin position="781"/>
        <end position="805"/>
    </location>
</feature>
<gene>
    <name evidence="4" type="ORF">Tco_1080372</name>
</gene>
<reference evidence="4" key="1">
    <citation type="journal article" date="2022" name="Int. J. Mol. Sci.">
        <title>Draft Genome of Tanacetum Coccineum: Genomic Comparison of Closely Related Tanacetum-Family Plants.</title>
        <authorList>
            <person name="Yamashiro T."/>
            <person name="Shiraishi A."/>
            <person name="Nakayama K."/>
            <person name="Satake H."/>
        </authorList>
    </citation>
    <scope>NUCLEOTIDE SEQUENCE</scope>
</reference>
<evidence type="ECO:0000256" key="2">
    <source>
        <dbReference type="SAM" id="MobiDB-lite"/>
    </source>
</evidence>
<evidence type="ECO:0000313" key="4">
    <source>
        <dbReference type="EMBL" id="GJT91527.1"/>
    </source>
</evidence>
<dbReference type="PANTHER" id="PTHR42648:SF32">
    <property type="entry name" value="RIBONUCLEASE H-LIKE DOMAIN, GAG-PRE-INTEGRASE DOMAIN PROTEIN-RELATED"/>
    <property type="match status" value="1"/>
</dbReference>
<keyword evidence="1" id="KW-0645">Protease</keyword>
<accession>A0ABQ5HW62</accession>
<dbReference type="InterPro" id="IPR036397">
    <property type="entry name" value="RNaseH_sf"/>
</dbReference>
<dbReference type="InterPro" id="IPR012337">
    <property type="entry name" value="RNaseH-like_sf"/>
</dbReference>
<dbReference type="InterPro" id="IPR054722">
    <property type="entry name" value="PolX-like_BBD"/>
</dbReference>
<keyword evidence="5" id="KW-1185">Reference proteome</keyword>
<reference evidence="4" key="2">
    <citation type="submission" date="2022-01" db="EMBL/GenBank/DDBJ databases">
        <authorList>
            <person name="Yamashiro T."/>
            <person name="Shiraishi A."/>
            <person name="Satake H."/>
            <person name="Nakayama K."/>
        </authorList>
    </citation>
    <scope>NUCLEOTIDE SEQUENCE</scope>
</reference>
<evidence type="ECO:0000313" key="5">
    <source>
        <dbReference type="Proteomes" id="UP001151760"/>
    </source>
</evidence>
<keyword evidence="1" id="KW-0378">Hydrolase</keyword>
<dbReference type="Pfam" id="PF13976">
    <property type="entry name" value="gag_pre-integrs"/>
    <property type="match status" value="1"/>
</dbReference>
<dbReference type="PROSITE" id="PS50994">
    <property type="entry name" value="INTEGRASE"/>
    <property type="match status" value="1"/>
</dbReference>
<feature type="region of interest" description="Disordered" evidence="2">
    <location>
        <begin position="306"/>
        <end position="334"/>
    </location>
</feature>
<sequence length="1049" mass="118774">MKARGTLLMALPNKDQLKFHSYKDAKLLMEAIEKWYGGNKESKKVQRTLLKQQYKNFVGSSSEIMDQTFDRLQKLINQLEIQGEIIAQEDMNLKLLRSLPSECTNSNSRTNEADNTVYEVSAAHPQSNPTSGDNLKQIDPDDLEEMDLQWEMDIQTIRARRFIKRTGRRKENNRRTVTVETPTENALVAQDGIGGYDWSYQAEEDHPTNFALMEHTSSGNSSRYNAASSTAASPAVESFVNSSEMLENQENNKSKSDKGYHAVPPPFIGNFMPRKPDLTFMDEIVESENLDVTAVVTPSNVKAVESTHESANVKNNGDAVEPKTVRKNNFRPPGNLQQKEYKEKVVIDSGCLRHMTGKKCYLTEYEDYDGGLVSFGDGKGRISGKGKIKTGTLDFKNVYFCKELKYNLFNVSQICDKKNNVLFTDTECLVLSSDFKLLDESQVLLRVPRKDNIYSVDLKSVVPTKGLTCLFAKAIIDESNLWHRRLGHTNFKNMNKLVRGNLVRGLPLKIFENDHSCVACQKGMQHKAYYKAKLVNSISKPLLMLYMDLFSLTNVKSLMKKSYCLVVTDDFSRFSWVFLLATKDETSRILKTFITEIENQLDHKVKVIRCDNGTEFKNSNGVAKRRNKTLIEAARTMLVDSKLPTTFWAEAVNTACYVLNKVLVIKPYNKTPYELISGRTPLIDFMKHFWCPVTILNTRDQLGKFDGKADEGFFIGKWTGFLMLIHLSKSMNYVSVIVENQTNGIVGKRDNTVAGQAEKKIEPKQEYILIPICTTNPFVSQDPKVNKEDDEVKTTEMDESGALDKDREVDQATRSEFERLLQQEKQTVHTDSTNSINTVSTPVSTDGPYCTDDDLSSPVNATEASIAFEEHLFEQFSPFKNAFTLPPVSNVTPMNNTRIFGNSYNDEDVGAEADLNNLETTMNIQEDTKIQGRTSADTEILLDQEEPTELVEDLGSGEKGEKEISTANILVSIASATPKVSIATKNLVYIKRSAKKRRDKGKAIMKEDESIQKKSKKQLEQEILRHEEAIRLQEQISEEERQRIARDEE</sequence>
<organism evidence="4 5">
    <name type="scientific">Tanacetum coccineum</name>
    <dbReference type="NCBI Taxonomy" id="301880"/>
    <lineage>
        <taxon>Eukaryota</taxon>
        <taxon>Viridiplantae</taxon>
        <taxon>Streptophyta</taxon>
        <taxon>Embryophyta</taxon>
        <taxon>Tracheophyta</taxon>
        <taxon>Spermatophyta</taxon>
        <taxon>Magnoliopsida</taxon>
        <taxon>eudicotyledons</taxon>
        <taxon>Gunneridae</taxon>
        <taxon>Pentapetalae</taxon>
        <taxon>asterids</taxon>
        <taxon>campanulids</taxon>
        <taxon>Asterales</taxon>
        <taxon>Asteraceae</taxon>
        <taxon>Asteroideae</taxon>
        <taxon>Anthemideae</taxon>
        <taxon>Anthemidinae</taxon>
        <taxon>Tanacetum</taxon>
    </lineage>
</organism>
<dbReference type="Gene3D" id="3.30.420.10">
    <property type="entry name" value="Ribonuclease H-like superfamily/Ribonuclease H"/>
    <property type="match status" value="2"/>
</dbReference>
<evidence type="ECO:0000259" key="3">
    <source>
        <dbReference type="PROSITE" id="PS50994"/>
    </source>
</evidence>
<evidence type="ECO:0000256" key="1">
    <source>
        <dbReference type="ARBA" id="ARBA00022670"/>
    </source>
</evidence>
<feature type="region of interest" description="Disordered" evidence="2">
    <location>
        <begin position="825"/>
        <end position="850"/>
    </location>
</feature>
<dbReference type="SUPFAM" id="SSF53098">
    <property type="entry name" value="Ribonuclease H-like"/>
    <property type="match status" value="1"/>
</dbReference>